<dbReference type="EMBL" id="JAINWA010000001">
    <property type="protein sequence ID" value="MCD1654394.1"/>
    <property type="molecule type" value="Genomic_DNA"/>
</dbReference>
<keyword evidence="8" id="KW-1185">Reference proteome</keyword>
<evidence type="ECO:0000256" key="2">
    <source>
        <dbReference type="ARBA" id="ARBA00022741"/>
    </source>
</evidence>
<accession>A0AAE3EJ11</accession>
<dbReference type="PROSITE" id="PS50893">
    <property type="entry name" value="ABC_TRANSPORTER_2"/>
    <property type="match status" value="1"/>
</dbReference>
<dbReference type="AlphaFoldDB" id="A0AAE3EJ11"/>
<evidence type="ECO:0000256" key="4">
    <source>
        <dbReference type="ARBA" id="ARBA00022967"/>
    </source>
</evidence>
<dbReference type="RefSeq" id="WP_230754593.1">
    <property type="nucleotide sequence ID" value="NZ_JAINWA010000001.1"/>
</dbReference>
<dbReference type="InterPro" id="IPR027417">
    <property type="entry name" value="P-loop_NTPase"/>
</dbReference>
<keyword evidence="4" id="KW-1278">Translocase</keyword>
<protein>
    <submittedName>
        <fullName evidence="7">ABC transporter ATP-binding protein</fullName>
    </submittedName>
</protein>
<dbReference type="InterPro" id="IPR003439">
    <property type="entry name" value="ABC_transporter-like_ATP-bd"/>
</dbReference>
<proteinExistence type="predicted"/>
<evidence type="ECO:0000313" key="8">
    <source>
        <dbReference type="Proteomes" id="UP001198163"/>
    </source>
</evidence>
<evidence type="ECO:0000256" key="1">
    <source>
        <dbReference type="ARBA" id="ARBA00022448"/>
    </source>
</evidence>
<dbReference type="PANTHER" id="PTHR42794">
    <property type="entry name" value="HEMIN IMPORT ATP-BINDING PROTEIN HMUV"/>
    <property type="match status" value="1"/>
</dbReference>
<keyword evidence="2" id="KW-0547">Nucleotide-binding</keyword>
<keyword evidence="3 7" id="KW-0067">ATP-binding</keyword>
<reference evidence="7" key="1">
    <citation type="submission" date="2021-08" db="EMBL/GenBank/DDBJ databases">
        <title>Comparative analyses of Brucepasteria parasyntrophica and Teretinema zuelzerae.</title>
        <authorList>
            <person name="Song Y."/>
            <person name="Brune A."/>
        </authorList>
    </citation>
    <scope>NUCLEOTIDE SEQUENCE</scope>
    <source>
        <strain evidence="7">DSM 1903</strain>
    </source>
</reference>
<evidence type="ECO:0000313" key="7">
    <source>
        <dbReference type="EMBL" id="MCD1654394.1"/>
    </source>
</evidence>
<organism evidence="7 8">
    <name type="scientific">Teretinema zuelzerae</name>
    <dbReference type="NCBI Taxonomy" id="156"/>
    <lineage>
        <taxon>Bacteria</taxon>
        <taxon>Pseudomonadati</taxon>
        <taxon>Spirochaetota</taxon>
        <taxon>Spirochaetia</taxon>
        <taxon>Spirochaetales</taxon>
        <taxon>Treponemataceae</taxon>
        <taxon>Teretinema</taxon>
    </lineage>
</organism>
<dbReference type="SMART" id="SM00382">
    <property type="entry name" value="AAA"/>
    <property type="match status" value="1"/>
</dbReference>
<comment type="function">
    <text evidence="5">Part of the ABC transporter complex HmuTUV involved in hemin import. Responsible for energy coupling to the transport system.</text>
</comment>
<gene>
    <name evidence="7" type="ORF">K7J14_06710</name>
</gene>
<dbReference type="SUPFAM" id="SSF52540">
    <property type="entry name" value="P-loop containing nucleoside triphosphate hydrolases"/>
    <property type="match status" value="1"/>
</dbReference>
<evidence type="ECO:0000256" key="3">
    <source>
        <dbReference type="ARBA" id="ARBA00022840"/>
    </source>
</evidence>
<evidence type="ECO:0000259" key="6">
    <source>
        <dbReference type="PROSITE" id="PS50893"/>
    </source>
</evidence>
<keyword evidence="1" id="KW-0813">Transport</keyword>
<dbReference type="Proteomes" id="UP001198163">
    <property type="component" value="Unassembled WGS sequence"/>
</dbReference>
<dbReference type="GO" id="GO:0005524">
    <property type="term" value="F:ATP binding"/>
    <property type="evidence" value="ECO:0007669"/>
    <property type="project" value="UniProtKB-KW"/>
</dbReference>
<dbReference type="Pfam" id="PF00005">
    <property type="entry name" value="ABC_tran"/>
    <property type="match status" value="1"/>
</dbReference>
<dbReference type="GO" id="GO:0016887">
    <property type="term" value="F:ATP hydrolysis activity"/>
    <property type="evidence" value="ECO:0007669"/>
    <property type="project" value="InterPro"/>
</dbReference>
<name>A0AAE3EJ11_9SPIR</name>
<sequence>MSESNTSIVSFTDVSFFWPDPSTGQIETGSKPVFSGFTADIPGGFVSLTGPNGAGKTTFMLLAGARVLPIEGVVRLFGMDTRILSGASSPDGTAPGPGLTPEVEHRRSLACSYIYQNMEFEKDSAGELSLAAVLDQVYEGGGLQGNAEDLKKNVYSVFELEKLKDRRLDALSKGEQQRVYLAFSALYGSKSIMMDEPMFAMEPRQKEKALDFFKNLCRETPVSVYVSLHELALTRKYFDTVMLFHPDRSIDLGTPEEVLTAESLEKAYGVPEAMLYDGEKLTRAAFVEEVDIIKDSFAEK</sequence>
<comment type="caution">
    <text evidence="7">The sequence shown here is derived from an EMBL/GenBank/DDBJ whole genome shotgun (WGS) entry which is preliminary data.</text>
</comment>
<dbReference type="Gene3D" id="3.40.50.300">
    <property type="entry name" value="P-loop containing nucleotide triphosphate hydrolases"/>
    <property type="match status" value="1"/>
</dbReference>
<dbReference type="InterPro" id="IPR003593">
    <property type="entry name" value="AAA+_ATPase"/>
</dbReference>
<dbReference type="PANTHER" id="PTHR42794:SF1">
    <property type="entry name" value="HEMIN IMPORT ATP-BINDING PROTEIN HMUV"/>
    <property type="match status" value="1"/>
</dbReference>
<feature type="domain" description="ABC transporter" evidence="6">
    <location>
        <begin position="9"/>
        <end position="271"/>
    </location>
</feature>
<evidence type="ECO:0000256" key="5">
    <source>
        <dbReference type="ARBA" id="ARBA00037066"/>
    </source>
</evidence>